<dbReference type="Gene3D" id="2.60.200.20">
    <property type="match status" value="1"/>
</dbReference>
<sequence length="626" mass="68517">MERRPFQSGLLGPPPLLSEPEPEPRAALQTMLSGSMAESLAGLLLLMFLLLLLLFVLACRPWRFFSARRSSASSLLKVDDIEKPFFSENSLDTPDVCCDLTRNFVGESNIHIDGNTNSPTIPGIVGNVNSLRKHGFVNKKKISSGFQIRTGDSLVLDVTPDISEDICVGQTLKRSSVPTWPCGGTKYVKREDSSYASEVIGDNGRNQISMLKDIGIFRSSINLEVIAGPSAGLSCSRYSNDIAILPITLGRVSPSDLILKDSEVSGKHALINWNMHKSKWELVDLGSLNGTSLNSRSINNLVAGSRSSSDPVELSSGDVITLGSCSKISVQIVQDDKCELPFGVGIASDPMSMRRGGKKLPMEDMCYCRWPLPDIEQFGLFCIFDGHGGVGAAGAASKLLPQIIVNILSNPEKKESVFTCCDASDILKEAFSLTEAALTHQYEGCTATVLLVWLDYDDKMYVQCANVGDSACILGYNGKQVTMTEDHRVTSISERTRFNQAGKPLKDGEARLCGLNLGRMLGDKFLKEQDVRFSAEPYLSEIIHITMGSTAFGLIASDGLWDVISTKQAAQLVIQTRERYKALNENSAEKIANYVLSEARTLRTKDNTSVIFLDFDLMRTRSHRPN</sequence>
<feature type="domain" description="PPM-type phosphatase" evidence="15">
    <location>
        <begin position="343"/>
        <end position="615"/>
    </location>
</feature>
<dbReference type="InterPro" id="IPR015655">
    <property type="entry name" value="PP2C"/>
</dbReference>
<evidence type="ECO:0000256" key="7">
    <source>
        <dbReference type="ARBA" id="ARBA00022842"/>
    </source>
</evidence>
<dbReference type="EMBL" id="JBBWWQ010000003">
    <property type="protein sequence ID" value="KAK8952293.1"/>
    <property type="molecule type" value="Genomic_DNA"/>
</dbReference>
<dbReference type="FunFam" id="3.60.40.10:FF:000047">
    <property type="entry name" value="Protein phosphatase 2C 70"/>
    <property type="match status" value="1"/>
</dbReference>
<dbReference type="InterPro" id="IPR000253">
    <property type="entry name" value="FHA_dom"/>
</dbReference>
<dbReference type="GO" id="GO:0004722">
    <property type="term" value="F:protein serine/threonine phosphatase activity"/>
    <property type="evidence" value="ECO:0007669"/>
    <property type="project" value="UniProtKB-EC"/>
</dbReference>
<dbReference type="SUPFAM" id="SSF81606">
    <property type="entry name" value="PP2C-like"/>
    <property type="match status" value="1"/>
</dbReference>
<keyword evidence="17" id="KW-1185">Reference proteome</keyword>
<dbReference type="InterPro" id="IPR036457">
    <property type="entry name" value="PPM-type-like_dom_sf"/>
</dbReference>
<comment type="cofactor">
    <cofactor evidence="1">
        <name>Mn(2+)</name>
        <dbReference type="ChEBI" id="CHEBI:29035"/>
    </cofactor>
</comment>
<dbReference type="PANTHER" id="PTHR13832">
    <property type="entry name" value="PROTEIN PHOSPHATASE 2C"/>
    <property type="match status" value="1"/>
</dbReference>
<evidence type="ECO:0000256" key="3">
    <source>
        <dbReference type="ARBA" id="ARBA00006702"/>
    </source>
</evidence>
<evidence type="ECO:0000256" key="5">
    <source>
        <dbReference type="ARBA" id="ARBA00022723"/>
    </source>
</evidence>
<gene>
    <name evidence="16" type="primary">KAPP</name>
    <name evidence="16" type="ORF">KSP39_PZI003792</name>
</gene>
<feature type="transmembrane region" description="Helical" evidence="13">
    <location>
        <begin position="40"/>
        <end position="59"/>
    </location>
</feature>
<comment type="catalytic activity">
    <reaction evidence="10">
        <text>O-phospho-L-seryl-[protein] + H2O = L-seryl-[protein] + phosphate</text>
        <dbReference type="Rhea" id="RHEA:20629"/>
        <dbReference type="Rhea" id="RHEA-COMP:9863"/>
        <dbReference type="Rhea" id="RHEA-COMP:11604"/>
        <dbReference type="ChEBI" id="CHEBI:15377"/>
        <dbReference type="ChEBI" id="CHEBI:29999"/>
        <dbReference type="ChEBI" id="CHEBI:43474"/>
        <dbReference type="ChEBI" id="CHEBI:83421"/>
        <dbReference type="EC" id="3.1.3.16"/>
    </reaction>
</comment>
<dbReference type="GO" id="GO:0046872">
    <property type="term" value="F:metal ion binding"/>
    <property type="evidence" value="ECO:0007669"/>
    <property type="project" value="UniProtKB-KW"/>
</dbReference>
<keyword evidence="13" id="KW-1133">Transmembrane helix</keyword>
<dbReference type="EC" id="3.1.3.16" evidence="4"/>
<dbReference type="InterPro" id="IPR008984">
    <property type="entry name" value="SMAD_FHA_dom_sf"/>
</dbReference>
<evidence type="ECO:0000256" key="8">
    <source>
        <dbReference type="ARBA" id="ARBA00022912"/>
    </source>
</evidence>
<dbReference type="PROSITE" id="PS01032">
    <property type="entry name" value="PPM_1"/>
    <property type="match status" value="1"/>
</dbReference>
<comment type="catalytic activity">
    <reaction evidence="11">
        <text>O-phospho-L-threonyl-[protein] + H2O = L-threonyl-[protein] + phosphate</text>
        <dbReference type="Rhea" id="RHEA:47004"/>
        <dbReference type="Rhea" id="RHEA-COMP:11060"/>
        <dbReference type="Rhea" id="RHEA-COMP:11605"/>
        <dbReference type="ChEBI" id="CHEBI:15377"/>
        <dbReference type="ChEBI" id="CHEBI:30013"/>
        <dbReference type="ChEBI" id="CHEBI:43474"/>
        <dbReference type="ChEBI" id="CHEBI:61977"/>
        <dbReference type="EC" id="3.1.3.16"/>
    </reaction>
</comment>
<evidence type="ECO:0000256" key="9">
    <source>
        <dbReference type="ARBA" id="ARBA00023211"/>
    </source>
</evidence>
<keyword evidence="13" id="KW-0812">Transmembrane</keyword>
<dbReference type="Proteomes" id="UP001418222">
    <property type="component" value="Unassembled WGS sequence"/>
</dbReference>
<evidence type="ECO:0000256" key="10">
    <source>
        <dbReference type="ARBA" id="ARBA00047761"/>
    </source>
</evidence>
<reference evidence="16 17" key="1">
    <citation type="journal article" date="2022" name="Nat. Plants">
        <title>Genomes of leafy and leafless Platanthera orchids illuminate the evolution of mycoheterotrophy.</title>
        <authorList>
            <person name="Li M.H."/>
            <person name="Liu K.W."/>
            <person name="Li Z."/>
            <person name="Lu H.C."/>
            <person name="Ye Q.L."/>
            <person name="Zhang D."/>
            <person name="Wang J.Y."/>
            <person name="Li Y.F."/>
            <person name="Zhong Z.M."/>
            <person name="Liu X."/>
            <person name="Yu X."/>
            <person name="Liu D.K."/>
            <person name="Tu X.D."/>
            <person name="Liu B."/>
            <person name="Hao Y."/>
            <person name="Liao X.Y."/>
            <person name="Jiang Y.T."/>
            <person name="Sun W.H."/>
            <person name="Chen J."/>
            <person name="Chen Y.Q."/>
            <person name="Ai Y."/>
            <person name="Zhai J.W."/>
            <person name="Wu S.S."/>
            <person name="Zhou Z."/>
            <person name="Hsiao Y.Y."/>
            <person name="Wu W.L."/>
            <person name="Chen Y.Y."/>
            <person name="Lin Y.F."/>
            <person name="Hsu J.L."/>
            <person name="Li C.Y."/>
            <person name="Wang Z.W."/>
            <person name="Zhao X."/>
            <person name="Zhong W.Y."/>
            <person name="Ma X.K."/>
            <person name="Ma L."/>
            <person name="Huang J."/>
            <person name="Chen G.Z."/>
            <person name="Huang M.Z."/>
            <person name="Huang L."/>
            <person name="Peng D.H."/>
            <person name="Luo Y.B."/>
            <person name="Zou S.Q."/>
            <person name="Chen S.P."/>
            <person name="Lan S."/>
            <person name="Tsai W.C."/>
            <person name="Van de Peer Y."/>
            <person name="Liu Z.J."/>
        </authorList>
    </citation>
    <scope>NUCLEOTIDE SEQUENCE [LARGE SCALE GENOMIC DNA]</scope>
    <source>
        <strain evidence="16">Lor287</strain>
    </source>
</reference>
<keyword evidence="9" id="KW-0464">Manganese</keyword>
<comment type="caution">
    <text evidence="16">The sequence shown here is derived from an EMBL/GenBank/DDBJ whole genome shotgun (WGS) entry which is preliminary data.</text>
</comment>
<evidence type="ECO:0000313" key="17">
    <source>
        <dbReference type="Proteomes" id="UP001418222"/>
    </source>
</evidence>
<feature type="region of interest" description="Disordered" evidence="12">
    <location>
        <begin position="1"/>
        <end position="24"/>
    </location>
</feature>
<evidence type="ECO:0000259" key="14">
    <source>
        <dbReference type="PROSITE" id="PS50006"/>
    </source>
</evidence>
<dbReference type="CDD" id="cd22678">
    <property type="entry name" value="FHA_PP2C70-like"/>
    <property type="match status" value="1"/>
</dbReference>
<dbReference type="SMART" id="SM00332">
    <property type="entry name" value="PP2Cc"/>
    <property type="match status" value="1"/>
</dbReference>
<evidence type="ECO:0000256" key="12">
    <source>
        <dbReference type="SAM" id="MobiDB-lite"/>
    </source>
</evidence>
<dbReference type="PROSITE" id="PS51746">
    <property type="entry name" value="PPM_2"/>
    <property type="match status" value="1"/>
</dbReference>
<evidence type="ECO:0000256" key="6">
    <source>
        <dbReference type="ARBA" id="ARBA00022801"/>
    </source>
</evidence>
<accession>A0AAP0BWX0</accession>
<dbReference type="SMART" id="SM00240">
    <property type="entry name" value="FHA"/>
    <property type="match status" value="1"/>
</dbReference>
<proteinExistence type="inferred from homology"/>
<dbReference type="CDD" id="cd00143">
    <property type="entry name" value="PP2Cc"/>
    <property type="match status" value="1"/>
</dbReference>
<dbReference type="AlphaFoldDB" id="A0AAP0BWX0"/>
<dbReference type="Pfam" id="PF00481">
    <property type="entry name" value="PP2C"/>
    <property type="match status" value="1"/>
</dbReference>
<evidence type="ECO:0000259" key="15">
    <source>
        <dbReference type="PROSITE" id="PS51746"/>
    </source>
</evidence>
<keyword evidence="8" id="KW-0904">Protein phosphatase</keyword>
<dbReference type="Pfam" id="PF00498">
    <property type="entry name" value="FHA"/>
    <property type="match status" value="1"/>
</dbReference>
<feature type="domain" description="FHA" evidence="14">
    <location>
        <begin position="247"/>
        <end position="298"/>
    </location>
</feature>
<comment type="cofactor">
    <cofactor evidence="2">
        <name>Mg(2+)</name>
        <dbReference type="ChEBI" id="CHEBI:18420"/>
    </cofactor>
</comment>
<keyword evidence="13" id="KW-0472">Membrane</keyword>
<dbReference type="PROSITE" id="PS50006">
    <property type="entry name" value="FHA_DOMAIN"/>
    <property type="match status" value="1"/>
</dbReference>
<dbReference type="PANTHER" id="PTHR13832:SF643">
    <property type="entry name" value="PROTEIN PHOSPHATASE 2C-RELATED"/>
    <property type="match status" value="1"/>
</dbReference>
<evidence type="ECO:0000256" key="1">
    <source>
        <dbReference type="ARBA" id="ARBA00001936"/>
    </source>
</evidence>
<evidence type="ECO:0000256" key="4">
    <source>
        <dbReference type="ARBA" id="ARBA00013081"/>
    </source>
</evidence>
<evidence type="ECO:0000256" key="11">
    <source>
        <dbReference type="ARBA" id="ARBA00048336"/>
    </source>
</evidence>
<evidence type="ECO:0000256" key="2">
    <source>
        <dbReference type="ARBA" id="ARBA00001946"/>
    </source>
</evidence>
<protein>
    <recommendedName>
        <fullName evidence="4">protein-serine/threonine phosphatase</fullName>
        <ecNumber evidence="4">3.1.3.16</ecNumber>
    </recommendedName>
</protein>
<dbReference type="Gene3D" id="3.60.40.10">
    <property type="entry name" value="PPM-type phosphatase domain"/>
    <property type="match status" value="1"/>
</dbReference>
<evidence type="ECO:0000256" key="13">
    <source>
        <dbReference type="SAM" id="Phobius"/>
    </source>
</evidence>
<dbReference type="InterPro" id="IPR000222">
    <property type="entry name" value="PP2C_BS"/>
</dbReference>
<keyword evidence="7" id="KW-0460">Magnesium</keyword>
<keyword evidence="5" id="KW-0479">Metal-binding</keyword>
<comment type="similarity">
    <text evidence="3">Belongs to the PP2C family.</text>
</comment>
<dbReference type="SUPFAM" id="SSF49879">
    <property type="entry name" value="SMAD/FHA domain"/>
    <property type="match status" value="1"/>
</dbReference>
<name>A0AAP0BWX0_9ASPA</name>
<organism evidence="16 17">
    <name type="scientific">Platanthera zijinensis</name>
    <dbReference type="NCBI Taxonomy" id="2320716"/>
    <lineage>
        <taxon>Eukaryota</taxon>
        <taxon>Viridiplantae</taxon>
        <taxon>Streptophyta</taxon>
        <taxon>Embryophyta</taxon>
        <taxon>Tracheophyta</taxon>
        <taxon>Spermatophyta</taxon>
        <taxon>Magnoliopsida</taxon>
        <taxon>Liliopsida</taxon>
        <taxon>Asparagales</taxon>
        <taxon>Orchidaceae</taxon>
        <taxon>Orchidoideae</taxon>
        <taxon>Orchideae</taxon>
        <taxon>Orchidinae</taxon>
        <taxon>Platanthera</taxon>
    </lineage>
</organism>
<keyword evidence="6" id="KW-0378">Hydrolase</keyword>
<evidence type="ECO:0000313" key="16">
    <source>
        <dbReference type="EMBL" id="KAK8952293.1"/>
    </source>
</evidence>
<dbReference type="InterPro" id="IPR001932">
    <property type="entry name" value="PPM-type_phosphatase-like_dom"/>
</dbReference>